<dbReference type="Gene3D" id="3.40.30.10">
    <property type="entry name" value="Glutaredoxin"/>
    <property type="match status" value="1"/>
</dbReference>
<reference evidence="2 3" key="1">
    <citation type="journal article" date="2022" name="Environ. Microbiol. Rep.">
        <title>Eco-phylogenetic analyses reveal divergent evolution of vitamin B12 metabolism in the marine bacterial family 'Psychromonadaceae'.</title>
        <authorList>
            <person name="Jin X."/>
            <person name="Yang Y."/>
            <person name="Cao H."/>
            <person name="Gao B."/>
            <person name="Zhao Z."/>
        </authorList>
    </citation>
    <scope>NUCLEOTIDE SEQUENCE [LARGE SCALE GENOMIC DNA]</scope>
    <source>
        <strain evidence="2 3">MKS20</strain>
    </source>
</reference>
<keyword evidence="3" id="KW-1185">Reference proteome</keyword>
<gene>
    <name evidence="2" type="ORF">K6Y31_20210</name>
</gene>
<dbReference type="EMBL" id="JAIMJA010000033">
    <property type="protein sequence ID" value="MCE2597102.1"/>
    <property type="molecule type" value="Genomic_DNA"/>
</dbReference>
<dbReference type="RefSeq" id="WP_233054844.1">
    <property type="nucleotide sequence ID" value="NZ_JAIMJA010000033.1"/>
</dbReference>
<dbReference type="SUPFAM" id="SSF52833">
    <property type="entry name" value="Thioredoxin-like"/>
    <property type="match status" value="1"/>
</dbReference>
<proteinExistence type="predicted"/>
<feature type="signal peptide" evidence="1">
    <location>
        <begin position="1"/>
        <end position="24"/>
    </location>
</feature>
<protein>
    <recommendedName>
        <fullName evidence="4">Thioredoxin-like fold domain-containing protein</fullName>
    </recommendedName>
</protein>
<organism evidence="2 3">
    <name type="scientific">Motilimonas cestriensis</name>
    <dbReference type="NCBI Taxonomy" id="2742685"/>
    <lineage>
        <taxon>Bacteria</taxon>
        <taxon>Pseudomonadati</taxon>
        <taxon>Pseudomonadota</taxon>
        <taxon>Gammaproteobacteria</taxon>
        <taxon>Alteromonadales</taxon>
        <taxon>Alteromonadales genera incertae sedis</taxon>
        <taxon>Motilimonas</taxon>
    </lineage>
</organism>
<sequence length="220" mass="24084">MKKTIINAAVFTSVFMAATAPVMAENVKISLNDLFANVLTTDEDKAQSTQPDISKKVSPINSIETVNNLAAWQEGNATDPNKILYVTIDPRCPYCKLAYENLRPYIKKGMTVRWISTQALGRSPKAAKLSAAVLRGGPDAHSIMTHTLSHLTNNAPVTQKEQEQMKQSLDYLFASFKENPSVGSPGVPVAYYVNKTGDFKMLKDLSEVSVVKQVVADGNF</sequence>
<dbReference type="InterPro" id="IPR036249">
    <property type="entry name" value="Thioredoxin-like_sf"/>
</dbReference>
<feature type="chain" id="PRO_5047134799" description="Thioredoxin-like fold domain-containing protein" evidence="1">
    <location>
        <begin position="25"/>
        <end position="220"/>
    </location>
</feature>
<accession>A0ABS8WFZ6</accession>
<dbReference type="Proteomes" id="UP001201273">
    <property type="component" value="Unassembled WGS sequence"/>
</dbReference>
<evidence type="ECO:0000313" key="2">
    <source>
        <dbReference type="EMBL" id="MCE2597102.1"/>
    </source>
</evidence>
<keyword evidence="1" id="KW-0732">Signal</keyword>
<name>A0ABS8WFZ6_9GAMM</name>
<comment type="caution">
    <text evidence="2">The sequence shown here is derived from an EMBL/GenBank/DDBJ whole genome shotgun (WGS) entry which is preliminary data.</text>
</comment>
<evidence type="ECO:0000256" key="1">
    <source>
        <dbReference type="SAM" id="SignalP"/>
    </source>
</evidence>
<evidence type="ECO:0000313" key="3">
    <source>
        <dbReference type="Proteomes" id="UP001201273"/>
    </source>
</evidence>
<evidence type="ECO:0008006" key="4">
    <source>
        <dbReference type="Google" id="ProtNLM"/>
    </source>
</evidence>